<evidence type="ECO:0000256" key="6">
    <source>
        <dbReference type="ARBA" id="ARBA00023157"/>
    </source>
</evidence>
<name>A0AAV7RDG9_PLEWA</name>
<dbReference type="GO" id="GO:0005615">
    <property type="term" value="C:extracellular space"/>
    <property type="evidence" value="ECO:0007669"/>
    <property type="project" value="InterPro"/>
</dbReference>
<dbReference type="Gene3D" id="2.20.130.20">
    <property type="match status" value="1"/>
</dbReference>
<dbReference type="PROSITE" id="PS00477">
    <property type="entry name" value="ALPHA_2_MACROGLOBULIN"/>
    <property type="match status" value="1"/>
</dbReference>
<dbReference type="PROSITE" id="PS51257">
    <property type="entry name" value="PROKAR_LIPOPROTEIN"/>
    <property type="match status" value="1"/>
</dbReference>
<dbReference type="EMBL" id="JANPWB010000009">
    <property type="protein sequence ID" value="KAJ1150854.1"/>
    <property type="molecule type" value="Genomic_DNA"/>
</dbReference>
<dbReference type="SMART" id="SM01359">
    <property type="entry name" value="A2M_N_2"/>
    <property type="match status" value="1"/>
</dbReference>
<dbReference type="InterPro" id="IPR047565">
    <property type="entry name" value="Alpha-macroglob_thiol-ester_cl"/>
</dbReference>
<evidence type="ECO:0000259" key="10">
    <source>
        <dbReference type="SMART" id="SM01360"/>
    </source>
</evidence>
<protein>
    <recommendedName>
        <fullName evidence="13">CD109 antigen-like</fullName>
    </recommendedName>
</protein>
<keyword evidence="5" id="KW-0882">Thioester bond</keyword>
<reference evidence="11" key="1">
    <citation type="journal article" date="2022" name="bioRxiv">
        <title>Sequencing and chromosome-scale assembly of the giantPleurodeles waltlgenome.</title>
        <authorList>
            <person name="Brown T."/>
            <person name="Elewa A."/>
            <person name="Iarovenko S."/>
            <person name="Subramanian E."/>
            <person name="Araus A.J."/>
            <person name="Petzold A."/>
            <person name="Susuki M."/>
            <person name="Suzuki K.-i.T."/>
            <person name="Hayashi T."/>
            <person name="Toyoda A."/>
            <person name="Oliveira C."/>
            <person name="Osipova E."/>
            <person name="Leigh N.D."/>
            <person name="Simon A."/>
            <person name="Yun M.H."/>
        </authorList>
    </citation>
    <scope>NUCLEOTIDE SEQUENCE</scope>
    <source>
        <strain evidence="11">20211129_DDA</strain>
        <tissue evidence="11">Liver</tissue>
    </source>
</reference>
<evidence type="ECO:0000313" key="12">
    <source>
        <dbReference type="Proteomes" id="UP001066276"/>
    </source>
</evidence>
<dbReference type="InterPro" id="IPR019742">
    <property type="entry name" value="MacrogloblnA2_CS"/>
</dbReference>
<dbReference type="PANTHER" id="PTHR11412">
    <property type="entry name" value="MACROGLOBULIN / COMPLEMENT"/>
    <property type="match status" value="1"/>
</dbReference>
<comment type="similarity">
    <text evidence="1">Belongs to the protease inhibitor I39 (alpha-2-macroglobulin) family.</text>
</comment>
<dbReference type="Proteomes" id="UP001066276">
    <property type="component" value="Chromosome 5"/>
</dbReference>
<dbReference type="Gene3D" id="2.60.40.10">
    <property type="entry name" value="Immunoglobulins"/>
    <property type="match status" value="2"/>
</dbReference>
<keyword evidence="7" id="KW-0325">Glycoprotein</keyword>
<feature type="signal peptide" evidence="8">
    <location>
        <begin position="1"/>
        <end position="19"/>
    </location>
</feature>
<keyword evidence="3 8" id="KW-0732">Signal</keyword>
<evidence type="ECO:0000256" key="1">
    <source>
        <dbReference type="ARBA" id="ARBA00010952"/>
    </source>
</evidence>
<proteinExistence type="inferred from homology"/>
<dbReference type="AlphaFoldDB" id="A0AAV7RDG9"/>
<dbReference type="PANTHER" id="PTHR11412:SF136">
    <property type="entry name" value="CD109 ANTIGEN"/>
    <property type="match status" value="1"/>
</dbReference>
<dbReference type="Pfam" id="PF01835">
    <property type="entry name" value="MG2"/>
    <property type="match status" value="1"/>
</dbReference>
<feature type="domain" description="Alpha-2-macroglobulin bait region" evidence="9">
    <location>
        <begin position="459"/>
        <end position="589"/>
    </location>
</feature>
<dbReference type="Gene3D" id="2.60.40.1930">
    <property type="match status" value="3"/>
</dbReference>
<evidence type="ECO:0000313" key="11">
    <source>
        <dbReference type="EMBL" id="KAJ1150854.1"/>
    </source>
</evidence>
<dbReference type="SMART" id="SM01419">
    <property type="entry name" value="Thiol-ester_cl"/>
    <property type="match status" value="1"/>
</dbReference>
<evidence type="ECO:0000256" key="5">
    <source>
        <dbReference type="ARBA" id="ARBA00022966"/>
    </source>
</evidence>
<dbReference type="InterPro" id="IPR013783">
    <property type="entry name" value="Ig-like_fold"/>
</dbReference>
<evidence type="ECO:0000256" key="7">
    <source>
        <dbReference type="ARBA" id="ARBA00023180"/>
    </source>
</evidence>
<dbReference type="InterPro" id="IPR050473">
    <property type="entry name" value="A2M/Complement_sys"/>
</dbReference>
<comment type="caution">
    <text evidence="11">The sequence shown here is derived from an EMBL/GenBank/DDBJ whole genome shotgun (WGS) entry which is preliminary data.</text>
</comment>
<dbReference type="SMART" id="SM01360">
    <property type="entry name" value="A2M"/>
    <property type="match status" value="1"/>
</dbReference>
<organism evidence="11 12">
    <name type="scientific">Pleurodeles waltl</name>
    <name type="common">Iberian ribbed newt</name>
    <dbReference type="NCBI Taxonomy" id="8319"/>
    <lineage>
        <taxon>Eukaryota</taxon>
        <taxon>Metazoa</taxon>
        <taxon>Chordata</taxon>
        <taxon>Craniata</taxon>
        <taxon>Vertebrata</taxon>
        <taxon>Euteleostomi</taxon>
        <taxon>Amphibia</taxon>
        <taxon>Batrachia</taxon>
        <taxon>Caudata</taxon>
        <taxon>Salamandroidea</taxon>
        <taxon>Salamandridae</taxon>
        <taxon>Pleurodelinae</taxon>
        <taxon>Pleurodeles</taxon>
    </lineage>
</organism>
<dbReference type="InterPro" id="IPR041555">
    <property type="entry name" value="MG3"/>
</dbReference>
<keyword evidence="12" id="KW-1185">Reference proteome</keyword>
<feature type="chain" id="PRO_5043967181" description="CD109 antigen-like" evidence="8">
    <location>
        <begin position="20"/>
        <end position="1100"/>
    </location>
</feature>
<evidence type="ECO:0000256" key="3">
    <source>
        <dbReference type="ARBA" id="ARBA00022729"/>
    </source>
</evidence>
<evidence type="ECO:0000256" key="8">
    <source>
        <dbReference type="SAM" id="SignalP"/>
    </source>
</evidence>
<dbReference type="Pfam" id="PF07703">
    <property type="entry name" value="A2M_BRD"/>
    <property type="match status" value="1"/>
</dbReference>
<dbReference type="GO" id="GO:0004867">
    <property type="term" value="F:serine-type endopeptidase inhibitor activity"/>
    <property type="evidence" value="ECO:0007669"/>
    <property type="project" value="UniProtKB-KW"/>
</dbReference>
<dbReference type="InterPro" id="IPR011625">
    <property type="entry name" value="A2M_N_BRD"/>
</dbReference>
<keyword evidence="4" id="KW-0722">Serine protease inhibitor</keyword>
<dbReference type="Gene3D" id="6.20.50.160">
    <property type="match status" value="1"/>
</dbReference>
<evidence type="ECO:0008006" key="13">
    <source>
        <dbReference type="Google" id="ProtNLM"/>
    </source>
</evidence>
<dbReference type="Gene3D" id="2.60.40.1940">
    <property type="match status" value="1"/>
</dbReference>
<evidence type="ECO:0000259" key="9">
    <source>
        <dbReference type="SMART" id="SM01359"/>
    </source>
</evidence>
<dbReference type="FunFam" id="2.60.40.1930:FF:000001">
    <property type="entry name" value="CD109 isoform 3"/>
    <property type="match status" value="1"/>
</dbReference>
<gene>
    <name evidence="11" type="ORF">NDU88_003642</name>
</gene>
<evidence type="ECO:0000256" key="4">
    <source>
        <dbReference type="ARBA" id="ARBA00022900"/>
    </source>
</evidence>
<dbReference type="InterPro" id="IPR001599">
    <property type="entry name" value="Macroglobln_a2"/>
</dbReference>
<dbReference type="Pfam" id="PF00207">
    <property type="entry name" value="A2M"/>
    <property type="match status" value="1"/>
</dbReference>
<sequence length="1100" mass="122052">MIEPWKAILCAALLYACSAQPVPSYYIVTPGSICPGTNTTVAVHWFGRSPEVNVTAAIVRENKRLVSVQKSFNNDSIGMLTLPAIPENSTTSLYSLLFTGSAENVTYFTTEVYVLLKSRVSMFIELNKSSYKPGQNVKFRIVCLSQDLKPFNGQVDILVLDPSGNLIQHWLSVQTYLGVASKEFLLSDIPQFGVWAIEVHYDGIHVSKQFSVIDSVLPQFEVTVEMPSVHIVPRTNNLTGVITAKYSYGEPVVGNAIVTVTSPSYTSAIYSKTFEISGTLNFSFSHDELYFMYGLSGHEDWLNYVTLNINATVTESFTGMEVNGTKTVSLATNDYKIFDNAGPFKPHLNYTVKIQIMRSDMQPMTKQERDQNVSILIIQSAYDHIWRSFNGELVFSDVPSSTPDTWDQRQYAIPETGLLKIQFPVLASTEVITMQVQFQDTNHTIQARRNYWQLADAFLQICTPDFPIQVGSPFQLYVESNENVEVINYVVLSRGQVMTAGKQNTAAFVLTPEMSWAPEAVVRMYYIHSTGEVISASTNLSIKLDLKNKVSLSWSTAQAKPSENVTLSINVTEAGSLVGLVVAEKTENLHGVGNTITEGMVVNELMMAYQEVVLLTDAAVRSYESEIQNNWMGMPMELPKRGIHFPDTWMWQEYNISSEKSANVQGSVPNSVTTWVATAFVFSEGLGLGLTSEPAELQVKHTFFISMNLPYSVTRGEQFILEVILVNHLQQTMEVTATLELEDSFELIGASNASTVANQRRASVPSDSGRTVLFPIRPKQLGEISFTVLANSSEAFADITKKVIVKAEGIQKTFSQAILLEATGPTPQTVSKMLSFTFPSDVVRGSEQAYITVIGDVLGPSIDGLESLIQMPYGCGEQNMINFSPNIYVLQYLKTTGQMTQSIKETAIGYMKAGYQTELTYRRSDGSFSAFGNSDVSGSTWLSAFVLRCFLQARPFIYIDQAVLQSAVMWLVQYQDIITGEFSEPGHVIHTELQGGLNGPITLTAYILTALLEDEIYRRYYKVHVSKALEFLEQKFEEGISSNYTLAVVTYALSLANSTKARLALDVLNGRADRTSKSSSCQYSELLKVHVGCIRAFEQT</sequence>
<dbReference type="Gene3D" id="1.50.10.20">
    <property type="match status" value="1"/>
</dbReference>
<keyword evidence="6" id="KW-1015">Disulfide bond</keyword>
<evidence type="ECO:0000256" key="2">
    <source>
        <dbReference type="ARBA" id="ARBA00022690"/>
    </source>
</evidence>
<dbReference type="InterPro" id="IPR011626">
    <property type="entry name" value="Alpha-macroglobulin_TED"/>
</dbReference>
<feature type="domain" description="Alpha-2-macroglobulin" evidence="10">
    <location>
        <begin position="648"/>
        <end position="739"/>
    </location>
</feature>
<dbReference type="Pfam" id="PF17791">
    <property type="entry name" value="MG3"/>
    <property type="match status" value="1"/>
</dbReference>
<dbReference type="Pfam" id="PF07678">
    <property type="entry name" value="TED_complement"/>
    <property type="match status" value="1"/>
</dbReference>
<accession>A0AAV7RDG9</accession>
<dbReference type="InterPro" id="IPR008930">
    <property type="entry name" value="Terpenoid_cyclase/PrenylTrfase"/>
</dbReference>
<dbReference type="SUPFAM" id="SSF48239">
    <property type="entry name" value="Terpenoid cyclases/Protein prenyltransferases"/>
    <property type="match status" value="1"/>
</dbReference>
<dbReference type="InterPro" id="IPR002890">
    <property type="entry name" value="MG2"/>
</dbReference>
<keyword evidence="2" id="KW-0646">Protease inhibitor</keyword>